<protein>
    <submittedName>
        <fullName evidence="1">Bor protein</fullName>
    </submittedName>
</protein>
<organism evidence="1 2">
    <name type="scientific">Klebsiella oxytoca</name>
    <dbReference type="NCBI Taxonomy" id="571"/>
    <lineage>
        <taxon>Bacteria</taxon>
        <taxon>Pseudomonadati</taxon>
        <taxon>Pseudomonadota</taxon>
        <taxon>Gammaproteobacteria</taxon>
        <taxon>Enterobacterales</taxon>
        <taxon>Enterobacteriaceae</taxon>
        <taxon>Klebsiella/Raoultella group</taxon>
        <taxon>Klebsiella</taxon>
    </lineage>
</organism>
<comment type="caution">
    <text evidence="1">The sequence shown here is derived from an EMBL/GenBank/DDBJ whole genome shotgun (WGS) entry which is preliminary data.</text>
</comment>
<accession>A0A318FV50</accession>
<sequence>MTIFNMLLNLVSCYFLFLLYKIPLPTEGLLYNNYRDDMKKLMMVVLAAAAISGCAQQSFTVNPGVTVQPQQVTTHHFFVSGIGQSKQIDAAKVCGGADKVVRTEVQQTFVNGLLGFVTLGIYTPREARVYCAK</sequence>
<evidence type="ECO:0000313" key="2">
    <source>
        <dbReference type="Proteomes" id="UP000247485"/>
    </source>
</evidence>
<dbReference type="Proteomes" id="UP000247485">
    <property type="component" value="Unassembled WGS sequence"/>
</dbReference>
<gene>
    <name evidence="1" type="ORF">DET57_10552</name>
</gene>
<dbReference type="AlphaFoldDB" id="A0A318FV50"/>
<proteinExistence type="predicted"/>
<reference evidence="1 2" key="1">
    <citation type="submission" date="2018-05" db="EMBL/GenBank/DDBJ databases">
        <title>Freshwater and sediment microbial communities from various areas in North America, analyzing microbe dynamics in response to fracking.</title>
        <authorList>
            <person name="Lamendella R."/>
        </authorList>
    </citation>
    <scope>NUCLEOTIDE SEQUENCE [LARGE SCALE GENOMIC DNA]</scope>
    <source>
        <strain evidence="1 2">67</strain>
    </source>
</reference>
<dbReference type="EMBL" id="QJJG01000005">
    <property type="protein sequence ID" value="PXW46381.1"/>
    <property type="molecule type" value="Genomic_DNA"/>
</dbReference>
<dbReference type="Pfam" id="PF06291">
    <property type="entry name" value="Lambda_Bor"/>
    <property type="match status" value="1"/>
</dbReference>
<evidence type="ECO:0000313" key="1">
    <source>
        <dbReference type="EMBL" id="PXW46381.1"/>
    </source>
</evidence>
<name>A0A318FV50_KLEOX</name>
<dbReference type="InterPro" id="IPR010438">
    <property type="entry name" value="Lambda_Bor"/>
</dbReference>